<dbReference type="PANTHER" id="PTHR30520:SF6">
    <property type="entry name" value="FORMATE_NITRATE FAMILY TRANSPORTER (EUROFUNG)"/>
    <property type="match status" value="1"/>
</dbReference>
<feature type="transmembrane region" description="Helical" evidence="6">
    <location>
        <begin position="68"/>
        <end position="96"/>
    </location>
</feature>
<protein>
    <submittedName>
        <fullName evidence="7">Formate/nitrite transporter</fullName>
    </submittedName>
</protein>
<dbReference type="InterPro" id="IPR000292">
    <property type="entry name" value="For/NO2_transpt"/>
</dbReference>
<dbReference type="PATRIC" id="fig|79604.3.peg.81"/>
<dbReference type="InterPro" id="IPR023271">
    <property type="entry name" value="Aquaporin-like"/>
</dbReference>
<dbReference type="PROSITE" id="PS01006">
    <property type="entry name" value="FORMATE_NITRITE_TP_2"/>
    <property type="match status" value="1"/>
</dbReference>
<feature type="transmembrane region" description="Helical" evidence="6">
    <location>
        <begin position="246"/>
        <end position="272"/>
    </location>
</feature>
<feature type="transmembrane region" description="Helical" evidence="6">
    <location>
        <begin position="117"/>
        <end position="139"/>
    </location>
</feature>
<dbReference type="STRING" id="79604.AAY81_00390"/>
<evidence type="ECO:0000256" key="3">
    <source>
        <dbReference type="ARBA" id="ARBA00022989"/>
    </source>
</evidence>
<dbReference type="GO" id="GO:0015499">
    <property type="term" value="F:formate transmembrane transporter activity"/>
    <property type="evidence" value="ECO:0007669"/>
    <property type="project" value="TreeGrafter"/>
</dbReference>
<dbReference type="EMBL" id="FOEC01000001">
    <property type="protein sequence ID" value="SEO44383.1"/>
    <property type="molecule type" value="Genomic_DNA"/>
</dbReference>
<feature type="transmembrane region" description="Helical" evidence="6">
    <location>
        <begin position="42"/>
        <end position="62"/>
    </location>
</feature>
<dbReference type="RefSeq" id="WP_066659990.1">
    <property type="nucleotide sequence ID" value="NZ_CP011402.1"/>
</dbReference>
<evidence type="ECO:0000313" key="7">
    <source>
        <dbReference type="EMBL" id="SEO44383.1"/>
    </source>
</evidence>
<dbReference type="InterPro" id="IPR024002">
    <property type="entry name" value="For/NO2_transpt_CS"/>
</dbReference>
<reference evidence="8" key="1">
    <citation type="submission" date="2016-10" db="EMBL/GenBank/DDBJ databases">
        <authorList>
            <person name="Varghese N."/>
        </authorList>
    </citation>
    <scope>NUCLEOTIDE SEQUENCE [LARGE SCALE GENOMIC DNA]</scope>
    <source>
        <strain evidence="8">DSM 21843</strain>
    </source>
</reference>
<dbReference type="Gene3D" id="1.20.1080.10">
    <property type="entry name" value="Glycerol uptake facilitator protein"/>
    <property type="match status" value="1"/>
</dbReference>
<comment type="similarity">
    <text evidence="5">Belongs to the FNT transporter (TC 1.A.16) family.</text>
</comment>
<gene>
    <name evidence="7" type="ORF">SAMN02910314_00274</name>
</gene>
<sequence>MEQITKEDIAAVAPDCRAAASLEAKAEAVGVGKANMDVPRMFTLAIMAGIQIGMGALFMTYVKADQTLSFAAANVLGGLCFSLGLICVIVAGSELFTGNCLMVMAANSKKAAWSAVLKNWVVVWLGNLVGSLILVGIIVGCGLMGTKAGDNTIGAQMVAVAAGKINLAPTQILFRGIMCNLLVCLAVWMGFAGRSVIDKIFTAVFPVMAFVAMGFEHCVANMFFLPMGVVASSMGYGTQALTWAGAFYNIGLATIGNTIGGAVFVGLIYWIAYHKKQKAAQAAPQAKRATVK</sequence>
<dbReference type="OrthoDB" id="9786493at2"/>
<accession>A0A172RW48</accession>
<organism evidence="7 8">
    <name type="scientific">Denitrobacterium detoxificans</name>
    <dbReference type="NCBI Taxonomy" id="79604"/>
    <lineage>
        <taxon>Bacteria</taxon>
        <taxon>Bacillati</taxon>
        <taxon>Actinomycetota</taxon>
        <taxon>Coriobacteriia</taxon>
        <taxon>Eggerthellales</taxon>
        <taxon>Eggerthellaceae</taxon>
        <taxon>Denitrobacterium</taxon>
    </lineage>
</organism>
<keyword evidence="2 6" id="KW-0812">Transmembrane</keyword>
<dbReference type="PROSITE" id="PS01005">
    <property type="entry name" value="FORMATE_NITRITE_TP_1"/>
    <property type="match status" value="1"/>
</dbReference>
<comment type="subcellular location">
    <subcellularLocation>
        <location evidence="1">Membrane</location>
        <topology evidence="1">Multi-pass membrane protein</topology>
    </subcellularLocation>
</comment>
<dbReference type="PANTHER" id="PTHR30520">
    <property type="entry name" value="FORMATE TRANSPORTER-RELATED"/>
    <property type="match status" value="1"/>
</dbReference>
<dbReference type="GO" id="GO:0005886">
    <property type="term" value="C:plasma membrane"/>
    <property type="evidence" value="ECO:0007669"/>
    <property type="project" value="TreeGrafter"/>
</dbReference>
<evidence type="ECO:0000313" key="8">
    <source>
        <dbReference type="Proteomes" id="UP000182975"/>
    </source>
</evidence>
<dbReference type="Pfam" id="PF01226">
    <property type="entry name" value="Form_Nir_trans"/>
    <property type="match status" value="1"/>
</dbReference>
<evidence type="ECO:0000256" key="5">
    <source>
        <dbReference type="ARBA" id="ARBA00049660"/>
    </source>
</evidence>
<keyword evidence="3 6" id="KW-1133">Transmembrane helix</keyword>
<keyword evidence="4 6" id="KW-0472">Membrane</keyword>
<evidence type="ECO:0000256" key="1">
    <source>
        <dbReference type="ARBA" id="ARBA00004141"/>
    </source>
</evidence>
<feature type="transmembrane region" description="Helical" evidence="6">
    <location>
        <begin position="203"/>
        <end position="226"/>
    </location>
</feature>
<evidence type="ECO:0000256" key="4">
    <source>
        <dbReference type="ARBA" id="ARBA00023136"/>
    </source>
</evidence>
<evidence type="ECO:0000256" key="2">
    <source>
        <dbReference type="ARBA" id="ARBA00022692"/>
    </source>
</evidence>
<keyword evidence="8" id="KW-1185">Reference proteome</keyword>
<dbReference type="Proteomes" id="UP000182975">
    <property type="component" value="Unassembled WGS sequence"/>
</dbReference>
<evidence type="ECO:0000256" key="6">
    <source>
        <dbReference type="SAM" id="Phobius"/>
    </source>
</evidence>
<dbReference type="KEGG" id="ddt:AAY81_00390"/>
<name>A0A172RW48_9ACTN</name>
<dbReference type="AlphaFoldDB" id="A0A172RW48"/>
<proteinExistence type="inferred from homology"/>
<feature type="transmembrane region" description="Helical" evidence="6">
    <location>
        <begin position="172"/>
        <end position="191"/>
    </location>
</feature>